<evidence type="ECO:0000313" key="3">
    <source>
        <dbReference type="Proteomes" id="UP000030764"/>
    </source>
</evidence>
<gene>
    <name evidence="1" type="ORF">M513_11562</name>
    <name evidence="2" type="ORF">M514_11562</name>
</gene>
<evidence type="ECO:0000313" key="2">
    <source>
        <dbReference type="EMBL" id="KFD69050.1"/>
    </source>
</evidence>
<dbReference type="Proteomes" id="UP000030764">
    <property type="component" value="Unassembled WGS sequence"/>
</dbReference>
<dbReference type="EMBL" id="KL363322">
    <property type="protein sequence ID" value="KFD47561.1"/>
    <property type="molecule type" value="Genomic_DNA"/>
</dbReference>
<keyword evidence="3" id="KW-1185">Reference proteome</keyword>
<evidence type="ECO:0000313" key="1">
    <source>
        <dbReference type="EMBL" id="KFD47561.1"/>
    </source>
</evidence>
<protein>
    <submittedName>
        <fullName evidence="1">Uncharacterized protein</fullName>
    </submittedName>
</protein>
<organism evidence="1 3">
    <name type="scientific">Trichuris suis</name>
    <name type="common">pig whipworm</name>
    <dbReference type="NCBI Taxonomy" id="68888"/>
    <lineage>
        <taxon>Eukaryota</taxon>
        <taxon>Metazoa</taxon>
        <taxon>Ecdysozoa</taxon>
        <taxon>Nematoda</taxon>
        <taxon>Enoplea</taxon>
        <taxon>Dorylaimia</taxon>
        <taxon>Trichinellida</taxon>
        <taxon>Trichuridae</taxon>
        <taxon>Trichuris</taxon>
    </lineage>
</organism>
<dbReference type="AlphaFoldDB" id="A0A085LRG5"/>
<sequence length="86" mass="9514">MGGLFGSVGRLKGQLVGRLCKFANSNQTNNLSEPTFPFLNVDARDYAMNIIDSNEEMKVDELDNLNAIAMSRYATTPTYANCLFTL</sequence>
<proteinExistence type="predicted"/>
<dbReference type="Proteomes" id="UP000030758">
    <property type="component" value="Unassembled WGS sequence"/>
</dbReference>
<reference evidence="1 3" key="1">
    <citation type="journal article" date="2014" name="Nat. Genet.">
        <title>Genome and transcriptome of the porcine whipworm Trichuris suis.</title>
        <authorList>
            <person name="Jex A.R."/>
            <person name="Nejsum P."/>
            <person name="Schwarz E.M."/>
            <person name="Hu L."/>
            <person name="Young N.D."/>
            <person name="Hall R.S."/>
            <person name="Korhonen P.K."/>
            <person name="Liao S."/>
            <person name="Thamsborg S."/>
            <person name="Xia J."/>
            <person name="Xu P."/>
            <person name="Wang S."/>
            <person name="Scheerlinck J.P."/>
            <person name="Hofmann A."/>
            <person name="Sternberg P.W."/>
            <person name="Wang J."/>
            <person name="Gasser R.B."/>
        </authorList>
    </citation>
    <scope>NUCLEOTIDE SEQUENCE [LARGE SCALE GENOMIC DNA]</scope>
    <source>
        <strain evidence="2">DCEP-RM93F</strain>
        <strain evidence="1">DCEP-RM93M</strain>
    </source>
</reference>
<dbReference type="EMBL" id="KL367499">
    <property type="protein sequence ID" value="KFD69050.1"/>
    <property type="molecule type" value="Genomic_DNA"/>
</dbReference>
<name>A0A085LRG5_9BILA</name>
<accession>A0A085LRG5</accession>